<dbReference type="InterPro" id="IPR048405">
    <property type="entry name" value="GldM_Ig-like-1"/>
</dbReference>
<accession>A0A2U1JTY6</accession>
<dbReference type="NCBIfam" id="TIGR03517">
    <property type="entry name" value="GldM_gliding"/>
    <property type="match status" value="1"/>
</dbReference>
<evidence type="ECO:0000259" key="2">
    <source>
        <dbReference type="Pfam" id="PF12081"/>
    </source>
</evidence>
<dbReference type="Pfam" id="PF12081">
    <property type="entry name" value="GldM_1st"/>
    <property type="match status" value="1"/>
</dbReference>
<dbReference type="InterPro" id="IPR022720">
    <property type="entry name" value="Motility-assoc_prot_GldM_N"/>
</dbReference>
<evidence type="ECO:0000313" key="5">
    <source>
        <dbReference type="EMBL" id="PWA08308.1"/>
    </source>
</evidence>
<dbReference type="InterPro" id="IPR048406">
    <property type="entry name" value="GldM_Ig-like-2"/>
</dbReference>
<name>A0A2U1JTY6_9FLAO</name>
<dbReference type="RefSeq" id="WP_116763808.1">
    <property type="nucleotide sequence ID" value="NZ_QCZH01000014.1"/>
</dbReference>
<evidence type="ECO:0000259" key="4">
    <source>
        <dbReference type="Pfam" id="PF21602"/>
    </source>
</evidence>
<comment type="caution">
    <text evidence="5">The sequence shown here is derived from an EMBL/GenBank/DDBJ whole genome shotgun (WGS) entry which is preliminary data.</text>
</comment>
<dbReference type="Proteomes" id="UP000245618">
    <property type="component" value="Unassembled WGS sequence"/>
</dbReference>
<evidence type="ECO:0000259" key="1">
    <source>
        <dbReference type="Pfam" id="PF12080"/>
    </source>
</evidence>
<dbReference type="InterPro" id="IPR022719">
    <property type="entry name" value="Motility-assoc_prot_GldM_C"/>
</dbReference>
<dbReference type="OrthoDB" id="1490890at2"/>
<protein>
    <submittedName>
        <fullName evidence="5">Gliding motility protein GldM</fullName>
    </submittedName>
</protein>
<feature type="domain" description="Gliding motility-associated protein GldM second immunoglobulin-like" evidence="4">
    <location>
        <begin position="328"/>
        <end position="408"/>
    </location>
</feature>
<evidence type="ECO:0000313" key="6">
    <source>
        <dbReference type="Proteomes" id="UP000245618"/>
    </source>
</evidence>
<dbReference type="Pfam" id="PF21601">
    <property type="entry name" value="GldM_2nd"/>
    <property type="match status" value="1"/>
</dbReference>
<gene>
    <name evidence="5" type="ORF">DB891_11925</name>
</gene>
<feature type="domain" description="Gliding motility-associated protein GldM first immunoglobulin-like" evidence="3">
    <location>
        <begin position="229"/>
        <end position="324"/>
    </location>
</feature>
<feature type="domain" description="Gliding motility-associated protein GldM N-terminal" evidence="2">
    <location>
        <begin position="31"/>
        <end position="224"/>
    </location>
</feature>
<dbReference type="Pfam" id="PF21602">
    <property type="entry name" value="GldM_3rd"/>
    <property type="match status" value="1"/>
</dbReference>
<organism evidence="5 6">
    <name type="scientific">Flavobacterium laiguense</name>
    <dbReference type="NCBI Taxonomy" id="2169409"/>
    <lineage>
        <taxon>Bacteria</taxon>
        <taxon>Pseudomonadati</taxon>
        <taxon>Bacteroidota</taxon>
        <taxon>Flavobacteriia</taxon>
        <taxon>Flavobacteriales</taxon>
        <taxon>Flavobacteriaceae</taxon>
        <taxon>Flavobacterium</taxon>
    </lineage>
</organism>
<reference evidence="5 6" key="1">
    <citation type="submission" date="2018-04" db="EMBL/GenBank/DDBJ databases">
        <title>Flavobacterium sp. nov., isolated from glacier ice.</title>
        <authorList>
            <person name="Liu Q."/>
            <person name="Xin Y.-H."/>
        </authorList>
    </citation>
    <scope>NUCLEOTIDE SEQUENCE [LARGE SCALE GENOMIC DNA]</scope>
    <source>
        <strain evidence="5 6">LB2P30</strain>
    </source>
</reference>
<dbReference type="EMBL" id="QCZH01000014">
    <property type="protein sequence ID" value="PWA08308.1"/>
    <property type="molecule type" value="Genomic_DNA"/>
</dbReference>
<proteinExistence type="predicted"/>
<sequence length="515" mass="54633">MAGGKLTPRQKMINLMYLVFIAMLALNMSKEVLSAFGLMNEKFEKVNSLALDSNEAILADLQSKAQDKPEQYAAPRDIAVKVSELTKIFYDKIGSLKNDLTKGIEKEKDGKLPYESMDASGKLDESWFSGDGLSAKGKDIMASIEAYKAGMVAALGKDPKYSDIVAEINGKLETKNVIDKEGVSKIYLDYHFKHFPLIASVAKLTAVQNDIKGIETNVFNALTGNTAVKAASMKNYTAIVVPEKSAFFTGEAVRGTVYLGRFDKSTVPTAVSVSGGSTKIENGQASFSIGAGNVGEHEIKGSFTFMEDGKPVPIPIKGSYVVVPRPNSATISADKMNVVYRGVVNPMTITFAGVSSDKISASAPGLSSAGKAGSYNMNPGQGSEVVINVAGTLPDGSKVSDRKSFRIKGIPPPVGAIGGEMGIVKGAKSRLQVSQISAKLPDFDFNVQLNVVGFTLKVAGQAAVIVSGDRVNAQCNAALARATRGDQVTISDIKTKLVGSDIMLSRTAPVIYEIQ</sequence>
<dbReference type="Pfam" id="PF12080">
    <property type="entry name" value="GldM_4th"/>
    <property type="match status" value="1"/>
</dbReference>
<feature type="domain" description="Gliding motility-associated protein GldM C-terminal" evidence="1">
    <location>
        <begin position="411"/>
        <end position="514"/>
    </location>
</feature>
<keyword evidence="6" id="KW-1185">Reference proteome</keyword>
<dbReference type="InterPro" id="IPR019859">
    <property type="entry name" value="Motility-assoc_prot_GldM"/>
</dbReference>
<evidence type="ECO:0000259" key="3">
    <source>
        <dbReference type="Pfam" id="PF21601"/>
    </source>
</evidence>
<dbReference type="AlphaFoldDB" id="A0A2U1JTY6"/>